<evidence type="ECO:0000256" key="1">
    <source>
        <dbReference type="ARBA" id="ARBA00001709"/>
    </source>
</evidence>
<keyword evidence="3" id="KW-0378">Hydrolase</keyword>
<protein>
    <recommendedName>
        <fullName evidence="2">3-hydroxyisobutyryl-CoA hydrolase</fullName>
        <ecNumber evidence="2">3.1.2.4</ecNumber>
    </recommendedName>
</protein>
<dbReference type="GO" id="GO:0003860">
    <property type="term" value="F:3-hydroxyisobutyryl-CoA hydrolase activity"/>
    <property type="evidence" value="ECO:0007669"/>
    <property type="project" value="UniProtKB-EC"/>
</dbReference>
<name>A0A938YEC3_9ACTN</name>
<dbReference type="GO" id="GO:0006574">
    <property type="term" value="P:L-valine catabolic process"/>
    <property type="evidence" value="ECO:0007669"/>
    <property type="project" value="TreeGrafter"/>
</dbReference>
<dbReference type="SUPFAM" id="SSF52096">
    <property type="entry name" value="ClpP/crotonase"/>
    <property type="match status" value="1"/>
</dbReference>
<keyword evidence="7" id="KW-1185">Reference proteome</keyword>
<evidence type="ECO:0000256" key="3">
    <source>
        <dbReference type="ARBA" id="ARBA00022801"/>
    </source>
</evidence>
<dbReference type="PANTHER" id="PTHR43176:SF3">
    <property type="entry name" value="3-HYDROXYISOBUTYRYL-COA HYDROLASE, MITOCHONDRIAL"/>
    <property type="match status" value="1"/>
</dbReference>
<comment type="catalytic activity">
    <reaction evidence="1">
        <text>3-hydroxy-2-methylpropanoyl-CoA + H2O = 3-hydroxy-2-methylpropanoate + CoA + H(+)</text>
        <dbReference type="Rhea" id="RHEA:20888"/>
        <dbReference type="ChEBI" id="CHEBI:11805"/>
        <dbReference type="ChEBI" id="CHEBI:15377"/>
        <dbReference type="ChEBI" id="CHEBI:15378"/>
        <dbReference type="ChEBI" id="CHEBI:57287"/>
        <dbReference type="ChEBI" id="CHEBI:57340"/>
        <dbReference type="EC" id="3.1.2.4"/>
    </reaction>
</comment>
<evidence type="ECO:0000313" key="6">
    <source>
        <dbReference type="EMBL" id="MBM9468013.1"/>
    </source>
</evidence>
<dbReference type="PANTHER" id="PTHR43176">
    <property type="entry name" value="3-HYDROXYISOBUTYRYL-COA HYDROLASE-RELATED"/>
    <property type="match status" value="1"/>
</dbReference>
<gene>
    <name evidence="6" type="ORF">JL106_12050</name>
</gene>
<dbReference type="InterPro" id="IPR032259">
    <property type="entry name" value="HIBYL-CoA-H"/>
</dbReference>
<dbReference type="EC" id="3.1.2.4" evidence="2"/>
<dbReference type="RefSeq" id="WP_205260965.1">
    <property type="nucleotide sequence ID" value="NZ_JAERWK010000015.1"/>
</dbReference>
<evidence type="ECO:0000313" key="7">
    <source>
        <dbReference type="Proteomes" id="UP000663792"/>
    </source>
</evidence>
<dbReference type="Proteomes" id="UP000663792">
    <property type="component" value="Unassembled WGS sequence"/>
</dbReference>
<reference evidence="6" key="1">
    <citation type="submission" date="2021-01" db="EMBL/GenBank/DDBJ databases">
        <title>YIM 132084 draft genome.</title>
        <authorList>
            <person name="An D."/>
        </authorList>
    </citation>
    <scope>NUCLEOTIDE SEQUENCE</scope>
    <source>
        <strain evidence="6">YIM 132084</strain>
    </source>
</reference>
<dbReference type="AlphaFoldDB" id="A0A938YEC3"/>
<dbReference type="CDD" id="cd06558">
    <property type="entry name" value="crotonase-like"/>
    <property type="match status" value="1"/>
</dbReference>
<dbReference type="Pfam" id="PF16113">
    <property type="entry name" value="ECH_2"/>
    <property type="match status" value="1"/>
</dbReference>
<dbReference type="GO" id="GO:0005829">
    <property type="term" value="C:cytosol"/>
    <property type="evidence" value="ECO:0007669"/>
    <property type="project" value="TreeGrafter"/>
</dbReference>
<evidence type="ECO:0000256" key="2">
    <source>
        <dbReference type="ARBA" id="ARBA00011915"/>
    </source>
</evidence>
<proteinExistence type="predicted"/>
<evidence type="ECO:0000256" key="4">
    <source>
        <dbReference type="SAM" id="MobiDB-lite"/>
    </source>
</evidence>
<dbReference type="InterPro" id="IPR029045">
    <property type="entry name" value="ClpP/crotonase-like_dom_sf"/>
</dbReference>
<dbReference type="EMBL" id="JAERWK010000015">
    <property type="protein sequence ID" value="MBM9468013.1"/>
    <property type="molecule type" value="Genomic_DNA"/>
</dbReference>
<evidence type="ECO:0000259" key="5">
    <source>
        <dbReference type="Pfam" id="PF16113"/>
    </source>
</evidence>
<feature type="region of interest" description="Disordered" evidence="4">
    <location>
        <begin position="1"/>
        <end position="20"/>
    </location>
</feature>
<sequence>MTAPAARASTDHPSPAPASPVRFEVAGGVGTITLDRPRAINALTHEMVGLIDRALRDWAVDDAVRTVVLTGAGDRGLCAGGDIRAVHADAVAGGSASVDFWRDEYRLNAFIGTYPKPFVAIMDGITMGGGVGLAGHAAHRVVTERSVVGMPEVGIGLCPDVGGTLLLARAPGHLGTHLGLTAGRMDAADAVLAGFADLVVPSGHLPELLDRLTRQDVPTALAAVAQPPGPGALAADRDWIDRCYAAGTVPEIVAALRAAPEAGARRAAEAITTASPTAVTVTLAALTSVRTIGASLEQALNQEFSLSCAALRHPDLAEGIRAQIIDKDRMPRWSPPTFDQVDPVVVAGWFTPRPDAPFPDQPFPTSEGTQS</sequence>
<dbReference type="Gene3D" id="3.90.226.10">
    <property type="entry name" value="2-enoyl-CoA Hydratase, Chain A, domain 1"/>
    <property type="match status" value="1"/>
</dbReference>
<dbReference type="NCBIfam" id="NF004127">
    <property type="entry name" value="PRK05617.1"/>
    <property type="match status" value="1"/>
</dbReference>
<comment type="caution">
    <text evidence="6">The sequence shown here is derived from an EMBL/GenBank/DDBJ whole genome shotgun (WGS) entry which is preliminary data.</text>
</comment>
<organism evidence="6 7">
    <name type="scientific">Nakamurella leprariae</name>
    <dbReference type="NCBI Taxonomy" id="2803911"/>
    <lineage>
        <taxon>Bacteria</taxon>
        <taxon>Bacillati</taxon>
        <taxon>Actinomycetota</taxon>
        <taxon>Actinomycetes</taxon>
        <taxon>Nakamurellales</taxon>
        <taxon>Nakamurellaceae</taxon>
        <taxon>Nakamurella</taxon>
    </lineage>
</organism>
<dbReference type="InterPro" id="IPR045004">
    <property type="entry name" value="ECH_dom"/>
</dbReference>
<accession>A0A938YEC3</accession>
<feature type="domain" description="Enoyl-CoA hydratase/isomerase" evidence="5">
    <location>
        <begin position="29"/>
        <end position="349"/>
    </location>
</feature>